<feature type="region of interest" description="Disordered" evidence="1">
    <location>
        <begin position="1"/>
        <end position="71"/>
    </location>
</feature>
<dbReference type="GeneID" id="75181636"/>
<evidence type="ECO:0000256" key="1">
    <source>
        <dbReference type="SAM" id="MobiDB-lite"/>
    </source>
</evidence>
<gene>
    <name evidence="3" type="ORF">D8771_31790</name>
</gene>
<name>A0A8H1L199_9ACTN</name>
<keyword evidence="2" id="KW-0812">Transmembrane</keyword>
<sequence>MDDGSGDDSGGTTTAGSRTGVGDGGTTAVGHGTDDSAAVRSAPGDDTRAAGPGDGGDGARNAADTPRGGHTVRGAARLRAWTVGWTTGVAQALGAALLLITECVRYDVAPLGGRVVPGTELPGYAHDFPHWMDAVDGQWWFRAAEEVRDAIGFGEPRAALWAAVCAALVVRFNADGPPRLQCVLSGLGAVYCLAAVVSAVPFLALAGAALPFALLVGALAVMVATPAARRRFRTTV</sequence>
<dbReference type="EMBL" id="RCIY01000114">
    <property type="protein sequence ID" value="TGG75602.1"/>
    <property type="molecule type" value="Genomic_DNA"/>
</dbReference>
<dbReference type="AlphaFoldDB" id="A0A8H1L199"/>
<evidence type="ECO:0000313" key="3">
    <source>
        <dbReference type="EMBL" id="TGG75602.1"/>
    </source>
</evidence>
<dbReference type="RefSeq" id="WP_135567761.1">
    <property type="nucleotide sequence ID" value="NZ_CP103060.1"/>
</dbReference>
<evidence type="ECO:0000313" key="4">
    <source>
        <dbReference type="Proteomes" id="UP000298111"/>
    </source>
</evidence>
<keyword evidence="2" id="KW-1133">Transmembrane helix</keyword>
<reference evidence="3 4" key="1">
    <citation type="submission" date="2018-10" db="EMBL/GenBank/DDBJ databases">
        <title>Isolation of pseudouridimycin from Streptomyces albus DSM 40763.</title>
        <authorList>
            <person name="Rosenqvist P."/>
            <person name="Metsae-Ketelae M."/>
            <person name="Virta P."/>
        </authorList>
    </citation>
    <scope>NUCLEOTIDE SEQUENCE [LARGE SCALE GENOMIC DNA]</scope>
    <source>
        <strain evidence="3 4">DSM 40763</strain>
    </source>
</reference>
<dbReference type="Proteomes" id="UP000298111">
    <property type="component" value="Unassembled WGS sequence"/>
</dbReference>
<organism evidence="3 4">
    <name type="scientific">Streptomyces albus</name>
    <dbReference type="NCBI Taxonomy" id="1888"/>
    <lineage>
        <taxon>Bacteria</taxon>
        <taxon>Bacillati</taxon>
        <taxon>Actinomycetota</taxon>
        <taxon>Actinomycetes</taxon>
        <taxon>Kitasatosporales</taxon>
        <taxon>Streptomycetaceae</taxon>
        <taxon>Streptomyces</taxon>
    </lineage>
</organism>
<protein>
    <submittedName>
        <fullName evidence="3">Uncharacterized protein</fullName>
    </submittedName>
</protein>
<proteinExistence type="predicted"/>
<evidence type="ECO:0000256" key="2">
    <source>
        <dbReference type="SAM" id="Phobius"/>
    </source>
</evidence>
<comment type="caution">
    <text evidence="3">The sequence shown here is derived from an EMBL/GenBank/DDBJ whole genome shotgun (WGS) entry which is preliminary data.</text>
</comment>
<feature type="transmembrane region" description="Helical" evidence="2">
    <location>
        <begin position="186"/>
        <end position="204"/>
    </location>
</feature>
<accession>A0A8H1L199</accession>
<keyword evidence="2" id="KW-0472">Membrane</keyword>
<feature type="transmembrane region" description="Helical" evidence="2">
    <location>
        <begin position="210"/>
        <end position="228"/>
    </location>
</feature>